<evidence type="ECO:0000313" key="1">
    <source>
        <dbReference type="EMBL" id="CAE6500987.1"/>
    </source>
</evidence>
<evidence type="ECO:0000313" key="2">
    <source>
        <dbReference type="Proteomes" id="UP000655759"/>
    </source>
</evidence>
<organism evidence="1 2">
    <name type="scientific">Candidatus Nitrosotenuis uzonensis</name>
    <dbReference type="NCBI Taxonomy" id="1407055"/>
    <lineage>
        <taxon>Archaea</taxon>
        <taxon>Nitrososphaerota</taxon>
        <taxon>Candidatus Nitrosotenuis</taxon>
    </lineage>
</organism>
<accession>A0A812F1B7</accession>
<dbReference type="AlphaFoldDB" id="A0A812F1B7"/>
<sequence>MIKNFGVSWIIIHTIYDAVFGSIFTRSKENVIENFNFQGENQ</sequence>
<comment type="caution">
    <text evidence="1">The sequence shown here is derived from an EMBL/GenBank/DDBJ whole genome shotgun (WGS) entry which is preliminary data.</text>
</comment>
<dbReference type="EMBL" id="CAJNAQ010000005">
    <property type="protein sequence ID" value="CAE6500987.1"/>
    <property type="molecule type" value="Genomic_DNA"/>
</dbReference>
<proteinExistence type="predicted"/>
<gene>
    <name evidence="1" type="ORF">NUZ5A_51097</name>
</gene>
<dbReference type="Proteomes" id="UP000655759">
    <property type="component" value="Unassembled WGS sequence"/>
</dbReference>
<name>A0A812F1B7_9ARCH</name>
<protein>
    <submittedName>
        <fullName evidence="1">Uncharacterized protein</fullName>
    </submittedName>
</protein>
<reference evidence="1" key="1">
    <citation type="submission" date="2021-02" db="EMBL/GenBank/DDBJ databases">
        <authorList>
            <person name="Han P."/>
        </authorList>
    </citation>
    <scope>NUCLEOTIDE SEQUENCE</scope>
    <source>
        <strain evidence="1">Candidatus Nitrosotenuis uzonensis 5A</strain>
    </source>
</reference>